<sequence length="82" mass="9618">MADGYLFSCSGGRAKARYRGQIFILSIRWSSQCSLRRKPPNQNDGEASSPHRHARYYSYHSHYQNRVHHSKRSTVRLVEPLR</sequence>
<protein>
    <submittedName>
        <fullName evidence="1">Uncharacterized protein</fullName>
    </submittedName>
</protein>
<proteinExistence type="predicted"/>
<accession>A0A9E7KCZ9</accession>
<dbReference type="EMBL" id="CP097508">
    <property type="protein sequence ID" value="URE12906.1"/>
    <property type="molecule type" value="Genomic_DNA"/>
</dbReference>
<gene>
    <name evidence="1" type="ORF">MUK42_17063</name>
</gene>
<organism evidence="1 2">
    <name type="scientific">Musa troglodytarum</name>
    <name type="common">fe'i banana</name>
    <dbReference type="NCBI Taxonomy" id="320322"/>
    <lineage>
        <taxon>Eukaryota</taxon>
        <taxon>Viridiplantae</taxon>
        <taxon>Streptophyta</taxon>
        <taxon>Embryophyta</taxon>
        <taxon>Tracheophyta</taxon>
        <taxon>Spermatophyta</taxon>
        <taxon>Magnoliopsida</taxon>
        <taxon>Liliopsida</taxon>
        <taxon>Zingiberales</taxon>
        <taxon>Musaceae</taxon>
        <taxon>Musa</taxon>
    </lineage>
</organism>
<evidence type="ECO:0000313" key="2">
    <source>
        <dbReference type="Proteomes" id="UP001055439"/>
    </source>
</evidence>
<dbReference type="AlphaFoldDB" id="A0A9E7KCZ9"/>
<name>A0A9E7KCZ9_9LILI</name>
<keyword evidence="2" id="KW-1185">Reference proteome</keyword>
<dbReference type="Proteomes" id="UP001055439">
    <property type="component" value="Chromosome 6"/>
</dbReference>
<evidence type="ECO:0000313" key="1">
    <source>
        <dbReference type="EMBL" id="URE12906.1"/>
    </source>
</evidence>
<reference evidence="1" key="1">
    <citation type="submission" date="2022-05" db="EMBL/GenBank/DDBJ databases">
        <title>The Musa troglodytarum L. genome provides insights into the mechanism of non-climacteric behaviour and enrichment of carotenoids.</title>
        <authorList>
            <person name="Wang J."/>
        </authorList>
    </citation>
    <scope>NUCLEOTIDE SEQUENCE</scope>
    <source>
        <tissue evidence="1">Leaf</tissue>
    </source>
</reference>